<dbReference type="Pfam" id="PF25967">
    <property type="entry name" value="RND-MFP_C"/>
    <property type="match status" value="1"/>
</dbReference>
<dbReference type="Proteomes" id="UP000032748">
    <property type="component" value="Chromosome"/>
</dbReference>
<dbReference type="PANTHER" id="PTHR30469:SF37">
    <property type="entry name" value="RAGD PROTEIN"/>
    <property type="match status" value="1"/>
</dbReference>
<evidence type="ECO:0000313" key="6">
    <source>
        <dbReference type="Proteomes" id="UP000032748"/>
    </source>
</evidence>
<evidence type="ECO:0000259" key="2">
    <source>
        <dbReference type="Pfam" id="PF25954"/>
    </source>
</evidence>
<gene>
    <name evidence="5" type="ORF">PCL1606_36530</name>
</gene>
<dbReference type="Gene3D" id="2.40.420.20">
    <property type="match status" value="1"/>
</dbReference>
<reference evidence="5 6" key="1">
    <citation type="journal article" date="2015" name="Mol. Plant Microbe Interact.">
        <title>Comparative Genomic Analysis of Pseudomonas chlororaphis PCL1606 Reveals New Insight into Antifungal Compounds Involved in Biocontrol.</title>
        <authorList>
            <person name="Calderon C.E."/>
            <person name="Ramos C."/>
            <person name="de Vicente A."/>
            <person name="Cazorla F.M."/>
        </authorList>
    </citation>
    <scope>NUCLEOTIDE SEQUENCE [LARGE SCALE GENOMIC DNA]</scope>
    <source>
        <strain evidence="5 6">PCL1606</strain>
    </source>
</reference>
<dbReference type="NCBIfam" id="TIGR01730">
    <property type="entry name" value="RND_mfp"/>
    <property type="match status" value="1"/>
</dbReference>
<dbReference type="OrthoDB" id="9806939at2"/>
<dbReference type="PANTHER" id="PTHR30469">
    <property type="entry name" value="MULTIDRUG RESISTANCE PROTEIN MDTA"/>
    <property type="match status" value="1"/>
</dbReference>
<dbReference type="InterPro" id="IPR058792">
    <property type="entry name" value="Beta-barrel_RND_2"/>
</dbReference>
<protein>
    <submittedName>
        <fullName evidence="5">RND transporter</fullName>
    </submittedName>
</protein>
<accession>A0A0D5Y2B3</accession>
<dbReference type="KEGG" id="pcz:PCL1606_36530"/>
<evidence type="ECO:0000259" key="3">
    <source>
        <dbReference type="Pfam" id="PF25967"/>
    </source>
</evidence>
<feature type="domain" description="CzcB-like barrel-sandwich hybrid" evidence="4">
    <location>
        <begin position="79"/>
        <end position="213"/>
    </location>
</feature>
<evidence type="ECO:0000256" key="1">
    <source>
        <dbReference type="ARBA" id="ARBA00009477"/>
    </source>
</evidence>
<dbReference type="Pfam" id="PF25954">
    <property type="entry name" value="Beta-barrel_RND_2"/>
    <property type="match status" value="1"/>
</dbReference>
<evidence type="ECO:0000259" key="4">
    <source>
        <dbReference type="Pfam" id="PF25973"/>
    </source>
</evidence>
<comment type="similarity">
    <text evidence="1">Belongs to the membrane fusion protein (MFP) (TC 8.A.1) family.</text>
</comment>
<evidence type="ECO:0000313" key="5">
    <source>
        <dbReference type="EMBL" id="AKA25104.1"/>
    </source>
</evidence>
<dbReference type="Gene3D" id="2.40.50.100">
    <property type="match status" value="1"/>
</dbReference>
<dbReference type="PATRIC" id="fig|587753.10.peg.3643"/>
<dbReference type="InterPro" id="IPR006143">
    <property type="entry name" value="RND_pump_MFP"/>
</dbReference>
<dbReference type="InterPro" id="IPR058627">
    <property type="entry name" value="MdtA-like_C"/>
</dbReference>
<dbReference type="EMBL" id="CP011110">
    <property type="protein sequence ID" value="AKA25104.1"/>
    <property type="molecule type" value="Genomic_DNA"/>
</dbReference>
<dbReference type="Gene3D" id="1.10.287.470">
    <property type="entry name" value="Helix hairpin bin"/>
    <property type="match status" value="1"/>
</dbReference>
<feature type="domain" description="Multidrug resistance protein MdtA-like C-terminal permuted SH3" evidence="3">
    <location>
        <begin position="309"/>
        <end position="362"/>
    </location>
</feature>
<dbReference type="Gene3D" id="2.40.30.170">
    <property type="match status" value="1"/>
</dbReference>
<dbReference type="RefSeq" id="WP_045883928.1">
    <property type="nucleotide sequence ID" value="NZ_CP011110.1"/>
</dbReference>
<dbReference type="SUPFAM" id="SSF111369">
    <property type="entry name" value="HlyD-like secretion proteins"/>
    <property type="match status" value="1"/>
</dbReference>
<sequence>MSPEHTPSRKRLLWLGLGGLTLAALLVANGLAARTRHEHAVSAWTEAAAVPQVLVFQPQPNRQGDTLRLPAHLEAWSKAPIHARVSGYLKSWNSDIGAKVQAGQILAEIDSPDLDQQVAQAHARLVQEQANARLAQTTALRWQNLVASHSVSRQEADEKTSNAAAAKANAEAAAADYARLTALEDYKTLRAPFAGIITARHTDIGQLIKADTDADPELFDLADTHKLRLYVPIPQNYASVVHPGLTAQLTVPEHPGQQFSARLIGDSTAVDPRSGTLLAQFVADNPDGALLPGDYAEASLALPADTRGVSIPASALIFRAQGTQVALLDAHNHVHLQDIHIGLDLGARLVIDQGLRAADRVIDNPPDALRDGDLVQLADAGGEHAPKA</sequence>
<proteinExistence type="inferred from homology"/>
<dbReference type="GO" id="GO:1990281">
    <property type="term" value="C:efflux pump complex"/>
    <property type="evidence" value="ECO:0007669"/>
    <property type="project" value="TreeGrafter"/>
</dbReference>
<dbReference type="Pfam" id="PF25973">
    <property type="entry name" value="BSH_CzcB"/>
    <property type="match status" value="1"/>
</dbReference>
<dbReference type="InterPro" id="IPR058647">
    <property type="entry name" value="BSH_CzcB-like"/>
</dbReference>
<name>A0A0D5Y2B3_9PSED</name>
<feature type="domain" description="CusB-like beta-barrel" evidence="2">
    <location>
        <begin position="231"/>
        <end position="301"/>
    </location>
</feature>
<organism evidence="5 6">
    <name type="scientific">Pseudomonas chlororaphis</name>
    <dbReference type="NCBI Taxonomy" id="587753"/>
    <lineage>
        <taxon>Bacteria</taxon>
        <taxon>Pseudomonadati</taxon>
        <taxon>Pseudomonadota</taxon>
        <taxon>Gammaproteobacteria</taxon>
        <taxon>Pseudomonadales</taxon>
        <taxon>Pseudomonadaceae</taxon>
        <taxon>Pseudomonas</taxon>
    </lineage>
</organism>
<dbReference type="AlphaFoldDB" id="A0A0D5Y2B3"/>
<dbReference type="GO" id="GO:0015562">
    <property type="term" value="F:efflux transmembrane transporter activity"/>
    <property type="evidence" value="ECO:0007669"/>
    <property type="project" value="TreeGrafter"/>
</dbReference>